<evidence type="ECO:0000313" key="5">
    <source>
        <dbReference type="Proteomes" id="UP000754495"/>
    </source>
</evidence>
<dbReference type="InterPro" id="IPR009057">
    <property type="entry name" value="Homeodomain-like_sf"/>
</dbReference>
<dbReference type="SUPFAM" id="SSF46689">
    <property type="entry name" value="Homeodomain-like"/>
    <property type="match status" value="1"/>
</dbReference>
<proteinExistence type="predicted"/>
<dbReference type="RefSeq" id="WP_167113627.1">
    <property type="nucleotide sequence ID" value="NZ_JAANOU010000001.1"/>
</dbReference>
<accession>A0ABX0SSV7</accession>
<name>A0ABX0SSV7_9PSEU</name>
<dbReference type="Gene3D" id="1.10.357.10">
    <property type="entry name" value="Tetracycline Repressor, domain 2"/>
    <property type="match status" value="1"/>
</dbReference>
<feature type="domain" description="HTH tetR-type" evidence="3">
    <location>
        <begin position="9"/>
        <end position="69"/>
    </location>
</feature>
<gene>
    <name evidence="4" type="ORF">FHX46_002571</name>
</gene>
<dbReference type="EMBL" id="JAANOU010000001">
    <property type="protein sequence ID" value="NIH80041.1"/>
    <property type="molecule type" value="Genomic_DNA"/>
</dbReference>
<sequence length="196" mass="20816">MSNPRISKGLTRDQIVAAAVMLTRRQGLEGWSLRGVSECVGVYPGAVFHHLGGGRDVLVAAVVDDIAARILLVPARGTGWREYVRRLGEMGWGVLRQCPGVAWHIARNAASGHLPQPMGARLVAVLTEAGFGERAETTALQVIRVLCLFIAGLDELPGVDPAALERLWAADLALFLAGLDAVEGARARPGEPGITE</sequence>
<dbReference type="SUPFAM" id="SSF48498">
    <property type="entry name" value="Tetracyclin repressor-like, C-terminal domain"/>
    <property type="match status" value="1"/>
</dbReference>
<keyword evidence="5" id="KW-1185">Reference proteome</keyword>
<dbReference type="PROSITE" id="PS50977">
    <property type="entry name" value="HTH_TETR_2"/>
    <property type="match status" value="1"/>
</dbReference>
<organism evidence="4 5">
    <name type="scientific">Amycolatopsis viridis</name>
    <dbReference type="NCBI Taxonomy" id="185678"/>
    <lineage>
        <taxon>Bacteria</taxon>
        <taxon>Bacillati</taxon>
        <taxon>Actinomycetota</taxon>
        <taxon>Actinomycetes</taxon>
        <taxon>Pseudonocardiales</taxon>
        <taxon>Pseudonocardiaceae</taxon>
        <taxon>Amycolatopsis</taxon>
    </lineage>
</organism>
<comment type="caution">
    <text evidence="4">The sequence shown here is derived from an EMBL/GenBank/DDBJ whole genome shotgun (WGS) entry which is preliminary data.</text>
</comment>
<evidence type="ECO:0000259" key="3">
    <source>
        <dbReference type="PROSITE" id="PS50977"/>
    </source>
</evidence>
<dbReference type="InterPro" id="IPR001647">
    <property type="entry name" value="HTH_TetR"/>
</dbReference>
<reference evidence="4 5" key="1">
    <citation type="submission" date="2020-03" db="EMBL/GenBank/DDBJ databases">
        <title>Sequencing the genomes of 1000 actinobacteria strains.</title>
        <authorList>
            <person name="Klenk H.-P."/>
        </authorList>
    </citation>
    <scope>NUCLEOTIDE SEQUENCE [LARGE SCALE GENOMIC DNA]</scope>
    <source>
        <strain evidence="4 5">DSM 45668</strain>
    </source>
</reference>
<evidence type="ECO:0000256" key="2">
    <source>
        <dbReference type="PROSITE-ProRule" id="PRU00335"/>
    </source>
</evidence>
<protein>
    <submittedName>
        <fullName evidence="4">AcrR family transcriptional regulator</fullName>
    </submittedName>
</protein>
<evidence type="ECO:0000256" key="1">
    <source>
        <dbReference type="ARBA" id="ARBA00023125"/>
    </source>
</evidence>
<dbReference type="InterPro" id="IPR036271">
    <property type="entry name" value="Tet_transcr_reg_TetR-rel_C_sf"/>
</dbReference>
<keyword evidence="1 2" id="KW-0238">DNA-binding</keyword>
<dbReference type="Proteomes" id="UP000754495">
    <property type="component" value="Unassembled WGS sequence"/>
</dbReference>
<feature type="DNA-binding region" description="H-T-H motif" evidence="2">
    <location>
        <begin position="32"/>
        <end position="51"/>
    </location>
</feature>
<evidence type="ECO:0000313" key="4">
    <source>
        <dbReference type="EMBL" id="NIH80041.1"/>
    </source>
</evidence>